<evidence type="ECO:0000313" key="1">
    <source>
        <dbReference type="EMBL" id="OLP91114.1"/>
    </source>
</evidence>
<dbReference type="AlphaFoldDB" id="A0A1Q9D7E3"/>
<comment type="caution">
    <text evidence="1">The sequence shown here is derived from an EMBL/GenBank/DDBJ whole genome shotgun (WGS) entry which is preliminary data.</text>
</comment>
<proteinExistence type="predicted"/>
<evidence type="ECO:0000313" key="2">
    <source>
        <dbReference type="Proteomes" id="UP000186817"/>
    </source>
</evidence>
<reference evidence="1 2" key="1">
    <citation type="submission" date="2016-02" db="EMBL/GenBank/DDBJ databases">
        <title>Genome analysis of coral dinoflagellate symbionts highlights evolutionary adaptations to a symbiotic lifestyle.</title>
        <authorList>
            <person name="Aranda M."/>
            <person name="Li Y."/>
            <person name="Liew Y.J."/>
            <person name="Baumgarten S."/>
            <person name="Simakov O."/>
            <person name="Wilson M."/>
            <person name="Piel J."/>
            <person name="Ashoor H."/>
            <person name="Bougouffa S."/>
            <person name="Bajic V.B."/>
            <person name="Ryu T."/>
            <person name="Ravasi T."/>
            <person name="Bayer T."/>
            <person name="Micklem G."/>
            <person name="Kim H."/>
            <person name="Bhak J."/>
            <person name="Lajeunesse T.C."/>
            <person name="Voolstra C.R."/>
        </authorList>
    </citation>
    <scope>NUCLEOTIDE SEQUENCE [LARGE SCALE GENOMIC DNA]</scope>
    <source>
        <strain evidence="1 2">CCMP2467</strain>
    </source>
</reference>
<protein>
    <submittedName>
        <fullName evidence="1">Uncharacterized protein</fullName>
    </submittedName>
</protein>
<sequence>MRLGSDLATPLREGSVEMLKGGGDGQTGFRGILFAVGELPEGARGDTASIPAEGRQFKYFGDFRIVSTRSVQRSQTTGTDRQFHLTMGGSGCAVVGRKQMEVAWLAGRDCREKGNERVQMRQRRAFSHITAKTSAVKVVENDPRQQGLKHPLTVLL</sequence>
<name>A0A1Q9D7E3_SYMMI</name>
<dbReference type="EMBL" id="LSRX01000679">
    <property type="protein sequence ID" value="OLP91114.1"/>
    <property type="molecule type" value="Genomic_DNA"/>
</dbReference>
<keyword evidence="2" id="KW-1185">Reference proteome</keyword>
<gene>
    <name evidence="1" type="ORF">AK812_SmicGene27234</name>
</gene>
<organism evidence="1 2">
    <name type="scientific">Symbiodinium microadriaticum</name>
    <name type="common">Dinoflagellate</name>
    <name type="synonym">Zooxanthella microadriatica</name>
    <dbReference type="NCBI Taxonomy" id="2951"/>
    <lineage>
        <taxon>Eukaryota</taxon>
        <taxon>Sar</taxon>
        <taxon>Alveolata</taxon>
        <taxon>Dinophyceae</taxon>
        <taxon>Suessiales</taxon>
        <taxon>Symbiodiniaceae</taxon>
        <taxon>Symbiodinium</taxon>
    </lineage>
</organism>
<dbReference type="Proteomes" id="UP000186817">
    <property type="component" value="Unassembled WGS sequence"/>
</dbReference>
<accession>A0A1Q9D7E3</accession>